<feature type="domain" description="Ig-like" evidence="4">
    <location>
        <begin position="12"/>
        <end position="100"/>
    </location>
</feature>
<reference evidence="5" key="2">
    <citation type="submission" date="2025-09" db="UniProtKB">
        <authorList>
            <consortium name="Ensembl"/>
        </authorList>
    </citation>
    <scope>IDENTIFICATION</scope>
</reference>
<dbReference type="PANTHER" id="PTHR19367">
    <property type="entry name" value="T-CELL RECEPTOR ALPHA CHAIN V REGION"/>
    <property type="match status" value="1"/>
</dbReference>
<dbReference type="Proteomes" id="UP000472260">
    <property type="component" value="Unassembled WGS sequence"/>
</dbReference>
<evidence type="ECO:0000256" key="1">
    <source>
        <dbReference type="ARBA" id="ARBA00022729"/>
    </source>
</evidence>
<evidence type="ECO:0000313" key="6">
    <source>
        <dbReference type="Proteomes" id="UP000472260"/>
    </source>
</evidence>
<dbReference type="Gene3D" id="2.60.40.10">
    <property type="entry name" value="Immunoglobulins"/>
    <property type="match status" value="1"/>
</dbReference>
<keyword evidence="6" id="KW-1185">Reference proteome</keyword>
<dbReference type="SUPFAM" id="SSF48726">
    <property type="entry name" value="Immunoglobulin"/>
    <property type="match status" value="1"/>
</dbReference>
<dbReference type="PANTHER" id="PTHR19367:SF18">
    <property type="entry name" value="T CELL RECEPTOR ALPHA VARIABLE 16"/>
    <property type="match status" value="1"/>
</dbReference>
<dbReference type="AlphaFoldDB" id="A0A671SR65"/>
<reference evidence="5" key="1">
    <citation type="submission" date="2025-08" db="UniProtKB">
        <authorList>
            <consortium name="Ensembl"/>
        </authorList>
    </citation>
    <scope>IDENTIFICATION</scope>
</reference>
<organism evidence="5 6">
    <name type="scientific">Sinocyclocheilus anshuiensis</name>
    <dbReference type="NCBI Taxonomy" id="1608454"/>
    <lineage>
        <taxon>Eukaryota</taxon>
        <taxon>Metazoa</taxon>
        <taxon>Chordata</taxon>
        <taxon>Craniata</taxon>
        <taxon>Vertebrata</taxon>
        <taxon>Euteleostomi</taxon>
        <taxon>Actinopterygii</taxon>
        <taxon>Neopterygii</taxon>
        <taxon>Teleostei</taxon>
        <taxon>Ostariophysi</taxon>
        <taxon>Cypriniformes</taxon>
        <taxon>Cyprinidae</taxon>
        <taxon>Cyprininae</taxon>
        <taxon>Sinocyclocheilus</taxon>
    </lineage>
</organism>
<dbReference type="GO" id="GO:0002250">
    <property type="term" value="P:adaptive immune response"/>
    <property type="evidence" value="ECO:0007669"/>
    <property type="project" value="UniProtKB-KW"/>
</dbReference>
<dbReference type="PROSITE" id="PS50835">
    <property type="entry name" value="IG_LIKE"/>
    <property type="match status" value="1"/>
</dbReference>
<dbReference type="InterPro" id="IPR051287">
    <property type="entry name" value="TCR_variable_region"/>
</dbReference>
<proteinExistence type="predicted"/>
<keyword evidence="2" id="KW-0391">Immunity</keyword>
<protein>
    <recommendedName>
        <fullName evidence="4">Ig-like domain-containing protein</fullName>
    </recommendedName>
</protein>
<dbReference type="Ensembl" id="ENSSANT00000105682.1">
    <property type="protein sequence ID" value="ENSSANP00000099538.1"/>
    <property type="gene ID" value="ENSSANG00000048974.1"/>
</dbReference>
<evidence type="ECO:0000256" key="2">
    <source>
        <dbReference type="ARBA" id="ARBA00023130"/>
    </source>
</evidence>
<keyword evidence="1" id="KW-0732">Signal</keyword>
<evidence type="ECO:0000256" key="3">
    <source>
        <dbReference type="ARBA" id="ARBA00023319"/>
    </source>
</evidence>
<evidence type="ECO:0000313" key="5">
    <source>
        <dbReference type="Ensembl" id="ENSSANP00000099538.1"/>
    </source>
</evidence>
<dbReference type="InterPro" id="IPR013783">
    <property type="entry name" value="Ig-like_fold"/>
</dbReference>
<evidence type="ECO:0000259" key="4">
    <source>
        <dbReference type="PROSITE" id="PS50835"/>
    </source>
</evidence>
<keyword evidence="3" id="KW-0393">Immunoglobulin domain</keyword>
<accession>A0A671SR65</accession>
<name>A0A671SR65_9TELE</name>
<dbReference type="InterPro" id="IPR036179">
    <property type="entry name" value="Ig-like_dom_sf"/>
</dbReference>
<dbReference type="InterPro" id="IPR007110">
    <property type="entry name" value="Ig-like_dom"/>
</dbReference>
<sequence>MIQILENVLNFPGYTLAQSITPQENKAHATVGQKVTLSCKYEGAITNLHWYRQYPRSKPEFLAWIYPQGATSNPLPPRIIPKVDKNLVTLYYCAMLVGAQ</sequence>
<dbReference type="CDD" id="cd00099">
    <property type="entry name" value="IgV"/>
    <property type="match status" value="1"/>
</dbReference>
<keyword evidence="2" id="KW-1064">Adaptive immunity</keyword>